<dbReference type="Pfam" id="PF01565">
    <property type="entry name" value="FAD_binding_4"/>
    <property type="match status" value="1"/>
</dbReference>
<evidence type="ECO:0000256" key="3">
    <source>
        <dbReference type="ARBA" id="ARBA00023002"/>
    </source>
</evidence>
<comment type="caution">
    <text evidence="6">The sequence shown here is derived from an EMBL/GenBank/DDBJ whole genome shotgun (WGS) entry which is preliminary data.</text>
</comment>
<dbReference type="PANTHER" id="PTHR11748">
    <property type="entry name" value="D-LACTATE DEHYDROGENASE"/>
    <property type="match status" value="1"/>
</dbReference>
<dbReference type="InterPro" id="IPR016164">
    <property type="entry name" value="FAD-linked_Oxase-like_C"/>
</dbReference>
<evidence type="ECO:0000256" key="2">
    <source>
        <dbReference type="ARBA" id="ARBA00022827"/>
    </source>
</evidence>
<reference evidence="6 7" key="1">
    <citation type="submission" date="2019-05" db="EMBL/GenBank/DDBJ databases">
        <authorList>
            <person name="Narsing Rao M.P."/>
            <person name="Li W.J."/>
        </authorList>
    </citation>
    <scope>NUCLEOTIDE SEQUENCE [LARGE SCALE GENOMIC DNA]</scope>
    <source>
        <strain evidence="6 7">SYSU_K30003</strain>
    </source>
</reference>
<dbReference type="InterPro" id="IPR006094">
    <property type="entry name" value="Oxid_FAD_bind_N"/>
</dbReference>
<dbReference type="OrthoDB" id="9811261at2"/>
<dbReference type="EMBL" id="VCIW01000006">
    <property type="protein sequence ID" value="TLS52082.1"/>
    <property type="molecule type" value="Genomic_DNA"/>
</dbReference>
<evidence type="ECO:0000256" key="1">
    <source>
        <dbReference type="ARBA" id="ARBA00022630"/>
    </source>
</evidence>
<organism evidence="6 7">
    <name type="scientific">Paenibacillus antri</name>
    <dbReference type="NCBI Taxonomy" id="2582848"/>
    <lineage>
        <taxon>Bacteria</taxon>
        <taxon>Bacillati</taxon>
        <taxon>Bacillota</taxon>
        <taxon>Bacilli</taxon>
        <taxon>Bacillales</taxon>
        <taxon>Paenibacillaceae</taxon>
        <taxon>Paenibacillus</taxon>
    </lineage>
</organism>
<accession>A0A5R9G6Q9</accession>
<dbReference type="PANTHER" id="PTHR11748:SF119">
    <property type="entry name" value="D-2-HYDROXYGLUTARATE DEHYDROGENASE"/>
    <property type="match status" value="1"/>
</dbReference>
<keyword evidence="2" id="KW-0274">FAD</keyword>
<dbReference type="GO" id="GO:1903457">
    <property type="term" value="P:lactate catabolic process"/>
    <property type="evidence" value="ECO:0007669"/>
    <property type="project" value="TreeGrafter"/>
</dbReference>
<dbReference type="SUPFAM" id="SSF55103">
    <property type="entry name" value="FAD-linked oxidases, C-terminal domain"/>
    <property type="match status" value="1"/>
</dbReference>
<dbReference type="Proteomes" id="UP000309676">
    <property type="component" value="Unassembled WGS sequence"/>
</dbReference>
<dbReference type="GO" id="GO:0008720">
    <property type="term" value="F:D-lactate dehydrogenase (NAD+) activity"/>
    <property type="evidence" value="ECO:0007669"/>
    <property type="project" value="TreeGrafter"/>
</dbReference>
<evidence type="ECO:0000313" key="7">
    <source>
        <dbReference type="Proteomes" id="UP000309676"/>
    </source>
</evidence>
<dbReference type="Gene3D" id="3.30.465.10">
    <property type="match status" value="1"/>
</dbReference>
<dbReference type="InterPro" id="IPR016169">
    <property type="entry name" value="FAD-bd_PCMH_sub2"/>
</dbReference>
<dbReference type="PROSITE" id="PS51387">
    <property type="entry name" value="FAD_PCMH"/>
    <property type="match status" value="1"/>
</dbReference>
<gene>
    <name evidence="6" type="ORF">FE782_12020</name>
</gene>
<keyword evidence="1" id="KW-0285">Flavoprotein</keyword>
<sequence length="443" mass="48581">MATEWRKEAVDVLGEERFLLDPASREKLSKDYYWYSPVLEPLLREKLADGVAAPTDERELAAALAFAYRHRLPITVRGAGTGNYGQAVPLEGGIVLDVSGLNRVLEIGPGYARVQCGVRMGALEKRAREQGQELRIYPSTYAKATIGGFVCGGSGGIGSISWGNLWDGNVLEAIVYTLEERPRRLTVHGADLLPYIHNYGTTGVVTELVIPLAPRVEWAQSVVSFESFDDALAVSEALAGDDSIRKRLVSAVEWPIPAFFKPLAKAFRQGAAALLLETEDGSLEAVSALAAARGGAIEHVIPPERYRQGIGLSDFTWNHTTLWALKTEPSITYLQADFSLGKVAEQARRLKAEFGDEVLLHLEWIRVSGELVPTALPLVRYTDASRLYEIVAFCESIGVVIYDPHTWILEDGGRGEANVMQRKKRENDPLGLLNPGKLRTEGA</sequence>
<protein>
    <submittedName>
        <fullName evidence="6">FAD-binding oxidoreductase</fullName>
    </submittedName>
</protein>
<name>A0A5R9G6Q9_9BACL</name>
<evidence type="ECO:0000313" key="6">
    <source>
        <dbReference type="EMBL" id="TLS52082.1"/>
    </source>
</evidence>
<dbReference type="AlphaFoldDB" id="A0A5R9G6Q9"/>
<keyword evidence="7" id="KW-1185">Reference proteome</keyword>
<dbReference type="GO" id="GO:0071949">
    <property type="term" value="F:FAD binding"/>
    <property type="evidence" value="ECO:0007669"/>
    <property type="project" value="InterPro"/>
</dbReference>
<dbReference type="InterPro" id="IPR016166">
    <property type="entry name" value="FAD-bd_PCMH"/>
</dbReference>
<keyword evidence="3" id="KW-0560">Oxidoreductase</keyword>
<dbReference type="InterPro" id="IPR036318">
    <property type="entry name" value="FAD-bd_PCMH-like_sf"/>
</dbReference>
<feature type="domain" description="FAD-binding PCMH-type" evidence="5">
    <location>
        <begin position="44"/>
        <end position="215"/>
    </location>
</feature>
<dbReference type="RefSeq" id="WP_138194326.1">
    <property type="nucleotide sequence ID" value="NZ_VCIW01000006.1"/>
</dbReference>
<feature type="region of interest" description="Disordered" evidence="4">
    <location>
        <begin position="424"/>
        <end position="443"/>
    </location>
</feature>
<dbReference type="GO" id="GO:0004458">
    <property type="term" value="F:D-lactate dehydrogenase (cytochrome) activity"/>
    <property type="evidence" value="ECO:0007669"/>
    <property type="project" value="TreeGrafter"/>
</dbReference>
<proteinExistence type="predicted"/>
<evidence type="ECO:0000259" key="5">
    <source>
        <dbReference type="PROSITE" id="PS51387"/>
    </source>
</evidence>
<dbReference type="SUPFAM" id="SSF56176">
    <property type="entry name" value="FAD-binding/transporter-associated domain-like"/>
    <property type="match status" value="1"/>
</dbReference>
<evidence type="ECO:0000256" key="4">
    <source>
        <dbReference type="SAM" id="MobiDB-lite"/>
    </source>
</evidence>